<proteinExistence type="inferred from homology"/>
<evidence type="ECO:0000256" key="1">
    <source>
        <dbReference type="ARBA" id="ARBA00004651"/>
    </source>
</evidence>
<dbReference type="EMBL" id="FNIL01000005">
    <property type="protein sequence ID" value="SDO00526.1"/>
    <property type="molecule type" value="Genomic_DNA"/>
</dbReference>
<dbReference type="Pfam" id="PF03547">
    <property type="entry name" value="Mem_trans"/>
    <property type="match status" value="2"/>
</dbReference>
<protein>
    <recommendedName>
        <fullName evidence="11">Transporter</fullName>
    </recommendedName>
</protein>
<keyword evidence="4" id="KW-1003">Cell membrane</keyword>
<evidence type="ECO:0000256" key="7">
    <source>
        <dbReference type="ARBA" id="ARBA00023136"/>
    </source>
</evidence>
<comment type="subcellular location">
    <subcellularLocation>
        <location evidence="1">Cell membrane</location>
        <topology evidence="1">Multi-pass membrane protein</topology>
    </subcellularLocation>
</comment>
<keyword evidence="5 8" id="KW-0812">Transmembrane</keyword>
<keyword evidence="3" id="KW-0813">Transport</keyword>
<keyword evidence="6 8" id="KW-1133">Transmembrane helix</keyword>
<dbReference type="PANTHER" id="PTHR36838">
    <property type="entry name" value="AUXIN EFFLUX CARRIER FAMILY PROTEIN"/>
    <property type="match status" value="1"/>
</dbReference>
<evidence type="ECO:0000256" key="6">
    <source>
        <dbReference type="ARBA" id="ARBA00022989"/>
    </source>
</evidence>
<feature type="transmembrane region" description="Helical" evidence="8">
    <location>
        <begin position="278"/>
        <end position="297"/>
    </location>
</feature>
<gene>
    <name evidence="9" type="ORF">SAMN04488053_105183</name>
</gene>
<name>A0A1H0G0V4_9BACI</name>
<dbReference type="Proteomes" id="UP000198778">
    <property type="component" value="Unassembled WGS sequence"/>
</dbReference>
<dbReference type="RefSeq" id="WP_090842906.1">
    <property type="nucleotide sequence ID" value="NZ_FNIL01000005.1"/>
</dbReference>
<dbReference type="Gene3D" id="1.20.1530.20">
    <property type="match status" value="2"/>
</dbReference>
<dbReference type="GO" id="GO:0005886">
    <property type="term" value="C:plasma membrane"/>
    <property type="evidence" value="ECO:0007669"/>
    <property type="project" value="UniProtKB-SubCell"/>
</dbReference>
<keyword evidence="10" id="KW-1185">Reference proteome</keyword>
<accession>A0A1H0G0V4</accession>
<comment type="similarity">
    <text evidence="2">Belongs to the auxin efflux carrier (TC 2.A.69) family.</text>
</comment>
<feature type="transmembrane region" description="Helical" evidence="8">
    <location>
        <begin position="58"/>
        <end position="80"/>
    </location>
</feature>
<dbReference type="InterPro" id="IPR038770">
    <property type="entry name" value="Na+/solute_symporter_sf"/>
</dbReference>
<evidence type="ECO:0000256" key="5">
    <source>
        <dbReference type="ARBA" id="ARBA00022692"/>
    </source>
</evidence>
<evidence type="ECO:0008006" key="11">
    <source>
        <dbReference type="Google" id="ProtNLM"/>
    </source>
</evidence>
<evidence type="ECO:0000313" key="9">
    <source>
        <dbReference type="EMBL" id="SDO00526.1"/>
    </source>
</evidence>
<evidence type="ECO:0000256" key="3">
    <source>
        <dbReference type="ARBA" id="ARBA00022448"/>
    </source>
</evidence>
<dbReference type="OrthoDB" id="148377at2"/>
<dbReference type="STRING" id="745820.SAMN04488053_105183"/>
<dbReference type="GO" id="GO:0055085">
    <property type="term" value="P:transmembrane transport"/>
    <property type="evidence" value="ECO:0007669"/>
    <property type="project" value="InterPro"/>
</dbReference>
<sequence>MYIFIQVVLPVLLIFAAGYAIQKWKKVDIKPVSVVALYVATPALVFQTFHNAELDRQYFYMVIFSFALLAALIIINKITAKALHKSEKTESGWILSTAFMNAGNYGAPIILFAYGQEGFAYAVSFMVMQSIIMNIFGVYYSAKGYAGPRYALKSIVSMPVTYALLLAVFFQMTPYSMPPNLMGSIDIVAAAAIPIVMIILGMQLANMKLGQFDWPSVSYSVVVRLFISPLIAYGLTLLMPMDPLLAKVLIVSAAMPSAATIVMMAVQFDNQPRYVSSVTLITTLLSIVTITVLLAILN</sequence>
<feature type="transmembrane region" description="Helical" evidence="8">
    <location>
        <begin position="244"/>
        <end position="266"/>
    </location>
</feature>
<dbReference type="InterPro" id="IPR004776">
    <property type="entry name" value="Mem_transp_PIN-like"/>
</dbReference>
<evidence type="ECO:0000256" key="4">
    <source>
        <dbReference type="ARBA" id="ARBA00022475"/>
    </source>
</evidence>
<feature type="transmembrane region" description="Helical" evidence="8">
    <location>
        <begin position="92"/>
        <end position="113"/>
    </location>
</feature>
<evidence type="ECO:0000313" key="10">
    <source>
        <dbReference type="Proteomes" id="UP000198778"/>
    </source>
</evidence>
<dbReference type="PANTHER" id="PTHR36838:SF1">
    <property type="entry name" value="SLR1864 PROTEIN"/>
    <property type="match status" value="1"/>
</dbReference>
<dbReference type="AlphaFoldDB" id="A0A1H0G0V4"/>
<evidence type="ECO:0000256" key="8">
    <source>
        <dbReference type="SAM" id="Phobius"/>
    </source>
</evidence>
<feature type="transmembrane region" description="Helical" evidence="8">
    <location>
        <begin position="184"/>
        <end position="205"/>
    </location>
</feature>
<organism evidence="9 10">
    <name type="scientific">Alkalicoccus daliensis</name>
    <dbReference type="NCBI Taxonomy" id="745820"/>
    <lineage>
        <taxon>Bacteria</taxon>
        <taxon>Bacillati</taxon>
        <taxon>Bacillota</taxon>
        <taxon>Bacilli</taxon>
        <taxon>Bacillales</taxon>
        <taxon>Bacillaceae</taxon>
        <taxon>Alkalicoccus</taxon>
    </lineage>
</organism>
<reference evidence="10" key="1">
    <citation type="submission" date="2016-10" db="EMBL/GenBank/DDBJ databases">
        <authorList>
            <person name="Varghese N."/>
            <person name="Submissions S."/>
        </authorList>
    </citation>
    <scope>NUCLEOTIDE SEQUENCE [LARGE SCALE GENOMIC DNA]</scope>
    <source>
        <strain evidence="10">CGMCC 1.10369</strain>
    </source>
</reference>
<feature type="transmembrane region" description="Helical" evidence="8">
    <location>
        <begin position="119"/>
        <end position="142"/>
    </location>
</feature>
<feature type="transmembrane region" description="Helical" evidence="8">
    <location>
        <begin position="154"/>
        <end position="172"/>
    </location>
</feature>
<evidence type="ECO:0000256" key="2">
    <source>
        <dbReference type="ARBA" id="ARBA00010145"/>
    </source>
</evidence>
<keyword evidence="7 8" id="KW-0472">Membrane</keyword>
<feature type="transmembrane region" description="Helical" evidence="8">
    <location>
        <begin position="217"/>
        <end position="238"/>
    </location>
</feature>